<keyword evidence="2" id="KW-0732">Signal</keyword>
<protein>
    <submittedName>
        <fullName evidence="3">Uncharacterized protein</fullName>
    </submittedName>
</protein>
<comment type="caution">
    <text evidence="3">The sequence shown here is derived from an EMBL/GenBank/DDBJ whole genome shotgun (WGS) entry which is preliminary data.</text>
</comment>
<proteinExistence type="predicted"/>
<evidence type="ECO:0000256" key="2">
    <source>
        <dbReference type="SAM" id="SignalP"/>
    </source>
</evidence>
<evidence type="ECO:0000313" key="3">
    <source>
        <dbReference type="EMBL" id="PIR46545.1"/>
    </source>
</evidence>
<sequence length="137" mass="15012">MKSLYKVFLFVFLFNGCPLSSFADEGMQVTTATVSSRNPQLSVSTIPEAPKLVVTPLDRLIRAKAEQKAGRLKTVADAERLWKLMDEELKAKLSGGNLLPTLEALSPTPGSLLPQEQKSVPTPEVKSEPSQEIETEE</sequence>
<gene>
    <name evidence="3" type="ORF">COV07_03935</name>
</gene>
<accession>A0A2H0RL82</accession>
<reference evidence="3 4" key="1">
    <citation type="submission" date="2017-09" db="EMBL/GenBank/DDBJ databases">
        <title>Depth-based differentiation of microbial function through sediment-hosted aquifers and enrichment of novel symbionts in the deep terrestrial subsurface.</title>
        <authorList>
            <person name="Probst A.J."/>
            <person name="Ladd B."/>
            <person name="Jarett J.K."/>
            <person name="Geller-Mcgrath D.E."/>
            <person name="Sieber C.M."/>
            <person name="Emerson J.B."/>
            <person name="Anantharaman K."/>
            <person name="Thomas B.C."/>
            <person name="Malmstrom R."/>
            <person name="Stieglmeier M."/>
            <person name="Klingl A."/>
            <person name="Woyke T."/>
            <person name="Ryan C.M."/>
            <person name="Banfield J.F."/>
        </authorList>
    </citation>
    <scope>NUCLEOTIDE SEQUENCE [LARGE SCALE GENOMIC DNA]</scope>
    <source>
        <strain evidence="3">CG10_big_fil_rev_8_21_14_0_10_45_14</strain>
    </source>
</reference>
<organism evidence="3 4">
    <name type="scientific">Candidatus Vogelbacteria bacterium CG10_big_fil_rev_8_21_14_0_10_45_14</name>
    <dbReference type="NCBI Taxonomy" id="1975042"/>
    <lineage>
        <taxon>Bacteria</taxon>
        <taxon>Candidatus Vogeliibacteriota</taxon>
    </lineage>
</organism>
<evidence type="ECO:0000313" key="4">
    <source>
        <dbReference type="Proteomes" id="UP000230833"/>
    </source>
</evidence>
<feature type="chain" id="PRO_5013668532" evidence="2">
    <location>
        <begin position="24"/>
        <end position="137"/>
    </location>
</feature>
<feature type="signal peptide" evidence="2">
    <location>
        <begin position="1"/>
        <end position="23"/>
    </location>
</feature>
<dbReference type="Proteomes" id="UP000230833">
    <property type="component" value="Unassembled WGS sequence"/>
</dbReference>
<dbReference type="AlphaFoldDB" id="A0A2H0RL82"/>
<dbReference type="EMBL" id="PCYL01000040">
    <property type="protein sequence ID" value="PIR46545.1"/>
    <property type="molecule type" value="Genomic_DNA"/>
</dbReference>
<feature type="region of interest" description="Disordered" evidence="1">
    <location>
        <begin position="99"/>
        <end position="137"/>
    </location>
</feature>
<name>A0A2H0RL82_9BACT</name>
<evidence type="ECO:0000256" key="1">
    <source>
        <dbReference type="SAM" id="MobiDB-lite"/>
    </source>
</evidence>